<dbReference type="AlphaFoldDB" id="A0A367YD87"/>
<evidence type="ECO:0000256" key="7">
    <source>
        <dbReference type="ARBA" id="ARBA00023160"/>
    </source>
</evidence>
<keyword evidence="1" id="KW-0444">Lipid biosynthesis</keyword>
<keyword evidence="5" id="KW-0460">Magnesium</keyword>
<dbReference type="GO" id="GO:0008897">
    <property type="term" value="F:holo-[acyl-carrier-protein] synthase activity"/>
    <property type="evidence" value="ECO:0007669"/>
    <property type="project" value="InterPro"/>
</dbReference>
<keyword evidence="4" id="KW-0276">Fatty acid metabolism</keyword>
<dbReference type="Gene3D" id="3.90.470.20">
    <property type="entry name" value="4'-phosphopantetheinyl transferase domain"/>
    <property type="match status" value="1"/>
</dbReference>
<dbReference type="InterPro" id="IPR008278">
    <property type="entry name" value="4-PPantetheinyl_Trfase_dom"/>
</dbReference>
<evidence type="ECO:0000256" key="4">
    <source>
        <dbReference type="ARBA" id="ARBA00022832"/>
    </source>
</evidence>
<reference evidence="9 10" key="1">
    <citation type="submission" date="2018-06" db="EMBL/GenBank/DDBJ databases">
        <title>Whole genome sequencing of Candida tropicalis (genome annotated by CSBL at Korea University).</title>
        <authorList>
            <person name="Ahn J."/>
        </authorList>
    </citation>
    <scope>NUCLEOTIDE SEQUENCE [LARGE SCALE GENOMIC DNA]</scope>
    <source>
        <strain evidence="9 10">ATCC 20962</strain>
    </source>
</reference>
<gene>
    <name evidence="9" type="primary">acpS_1</name>
    <name evidence="9" type="ORF">Cantr_10526</name>
</gene>
<keyword evidence="6" id="KW-0443">Lipid metabolism</keyword>
<evidence type="ECO:0000256" key="3">
    <source>
        <dbReference type="ARBA" id="ARBA00022723"/>
    </source>
</evidence>
<dbReference type="InterPro" id="IPR004568">
    <property type="entry name" value="Ppantetheine-prot_Trfase_dom"/>
</dbReference>
<keyword evidence="2" id="KW-0808">Transferase</keyword>
<comment type="caution">
    <text evidence="9">The sequence shown here is derived from an EMBL/GenBank/DDBJ whole genome shotgun (WGS) entry which is preliminary data.</text>
</comment>
<dbReference type="GO" id="GO:0006633">
    <property type="term" value="P:fatty acid biosynthetic process"/>
    <property type="evidence" value="ECO:0007669"/>
    <property type="project" value="UniProtKB-KW"/>
</dbReference>
<accession>A0A367YD87</accession>
<organism evidence="9 10">
    <name type="scientific">Candida viswanathii</name>
    <dbReference type="NCBI Taxonomy" id="5486"/>
    <lineage>
        <taxon>Eukaryota</taxon>
        <taxon>Fungi</taxon>
        <taxon>Dikarya</taxon>
        <taxon>Ascomycota</taxon>
        <taxon>Saccharomycotina</taxon>
        <taxon>Pichiomycetes</taxon>
        <taxon>Debaryomycetaceae</taxon>
        <taxon>Candida/Lodderomyces clade</taxon>
        <taxon>Candida</taxon>
    </lineage>
</organism>
<evidence type="ECO:0000313" key="9">
    <source>
        <dbReference type="EMBL" id="RCK63833.1"/>
    </source>
</evidence>
<evidence type="ECO:0000256" key="6">
    <source>
        <dbReference type="ARBA" id="ARBA00023098"/>
    </source>
</evidence>
<keyword evidence="10" id="KW-1185">Reference proteome</keyword>
<dbReference type="Pfam" id="PF01648">
    <property type="entry name" value="ACPS"/>
    <property type="match status" value="1"/>
</dbReference>
<dbReference type="Proteomes" id="UP000253472">
    <property type="component" value="Unassembled WGS sequence"/>
</dbReference>
<sequence>MTKLGITLGIGVDLIKSSRFERLLTAKTTSFSQRLSKRILHPTHELPRFDSMTPQRQVQFLAGSWAAKEAVFKTLDIADQEKFNFNEWYRYHDSKGKPFIWNDGYEAPDEEFHLSISHDDSLVIATVLRQRIMDHL</sequence>
<keyword evidence="3" id="KW-0479">Metal-binding</keyword>
<protein>
    <submittedName>
        <fullName evidence="9">Holo-[acyl-carrier-protein] synthase</fullName>
    </submittedName>
</protein>
<feature type="domain" description="4'-phosphopantetheinyl transferase" evidence="8">
    <location>
        <begin position="9"/>
        <end position="126"/>
    </location>
</feature>
<dbReference type="STRING" id="5486.A0A367YD87"/>
<dbReference type="HAMAP" id="MF_00101">
    <property type="entry name" value="AcpS"/>
    <property type="match status" value="1"/>
</dbReference>
<proteinExistence type="inferred from homology"/>
<dbReference type="GO" id="GO:0000287">
    <property type="term" value="F:magnesium ion binding"/>
    <property type="evidence" value="ECO:0007669"/>
    <property type="project" value="InterPro"/>
</dbReference>
<dbReference type="OrthoDB" id="15433at2759"/>
<evidence type="ECO:0000256" key="1">
    <source>
        <dbReference type="ARBA" id="ARBA00022516"/>
    </source>
</evidence>
<name>A0A367YD87_9ASCO</name>
<evidence type="ECO:0000256" key="2">
    <source>
        <dbReference type="ARBA" id="ARBA00022679"/>
    </source>
</evidence>
<dbReference type="EMBL" id="QLNQ01000023">
    <property type="protein sequence ID" value="RCK63833.1"/>
    <property type="molecule type" value="Genomic_DNA"/>
</dbReference>
<dbReference type="SUPFAM" id="SSF56214">
    <property type="entry name" value="4'-phosphopantetheinyl transferase"/>
    <property type="match status" value="1"/>
</dbReference>
<keyword evidence="7" id="KW-0275">Fatty acid biosynthesis</keyword>
<dbReference type="InterPro" id="IPR002582">
    <property type="entry name" value="ACPS"/>
</dbReference>
<dbReference type="NCBIfam" id="TIGR00556">
    <property type="entry name" value="pantethn_trn"/>
    <property type="match status" value="1"/>
</dbReference>
<evidence type="ECO:0000313" key="10">
    <source>
        <dbReference type="Proteomes" id="UP000253472"/>
    </source>
</evidence>
<evidence type="ECO:0000256" key="5">
    <source>
        <dbReference type="ARBA" id="ARBA00022842"/>
    </source>
</evidence>
<dbReference type="InterPro" id="IPR037143">
    <property type="entry name" value="4-PPantetheinyl_Trfase_dom_sf"/>
</dbReference>
<evidence type="ECO:0000259" key="8">
    <source>
        <dbReference type="Pfam" id="PF01648"/>
    </source>
</evidence>